<feature type="chain" id="PRO_5015865034" evidence="1">
    <location>
        <begin position="22"/>
        <end position="186"/>
    </location>
</feature>
<name>A0A2W5MSE7_SPHMC</name>
<dbReference type="EMBL" id="QFPJ01000052">
    <property type="protein sequence ID" value="PZQ20633.1"/>
    <property type="molecule type" value="Genomic_DNA"/>
</dbReference>
<dbReference type="Proteomes" id="UP000248597">
    <property type="component" value="Unassembled WGS sequence"/>
</dbReference>
<evidence type="ECO:0000256" key="1">
    <source>
        <dbReference type="SAM" id="SignalP"/>
    </source>
</evidence>
<sequence length="186" mass="19519">MKGTRIKAGATAALLALAALAAPAAAQEAARNTEPAVLVGGTSDMIIWVSMASYRKGDQLSFWLLTMPKADTAFRYHDEAAGTIRNAAYDVGAQLFEANCSARQTIRRVRHEFYLDGQLIRQATGTAQHAETVNLLPTSNAGHGLEAVCAGLGTGTRAPNLAEARRMTDAHFAKVGTAKPAPAGGQ</sequence>
<evidence type="ECO:0000313" key="2">
    <source>
        <dbReference type="EMBL" id="PZQ20633.1"/>
    </source>
</evidence>
<evidence type="ECO:0000313" key="3">
    <source>
        <dbReference type="Proteomes" id="UP000248597"/>
    </source>
</evidence>
<protein>
    <submittedName>
        <fullName evidence="2">Uncharacterized protein</fullName>
    </submittedName>
</protein>
<dbReference type="AlphaFoldDB" id="A0A2W5MSE7"/>
<feature type="signal peptide" evidence="1">
    <location>
        <begin position="1"/>
        <end position="21"/>
    </location>
</feature>
<proteinExistence type="predicted"/>
<keyword evidence="1" id="KW-0732">Signal</keyword>
<organism evidence="2 3">
    <name type="scientific">Sphingopyxis macrogoltabida</name>
    <name type="common">Sphingomonas macrogoltabidus</name>
    <dbReference type="NCBI Taxonomy" id="33050"/>
    <lineage>
        <taxon>Bacteria</taxon>
        <taxon>Pseudomonadati</taxon>
        <taxon>Pseudomonadota</taxon>
        <taxon>Alphaproteobacteria</taxon>
        <taxon>Sphingomonadales</taxon>
        <taxon>Sphingomonadaceae</taxon>
        <taxon>Sphingopyxis</taxon>
    </lineage>
</organism>
<accession>A0A2W5MSE7</accession>
<reference evidence="2 3" key="1">
    <citation type="submission" date="2017-08" db="EMBL/GenBank/DDBJ databases">
        <title>Infants hospitalized years apart are colonized by the same room-sourced microbial strains.</title>
        <authorList>
            <person name="Brooks B."/>
            <person name="Olm M.R."/>
            <person name="Firek B.A."/>
            <person name="Baker R."/>
            <person name="Thomas B.C."/>
            <person name="Morowitz M.J."/>
            <person name="Banfield J.F."/>
        </authorList>
    </citation>
    <scope>NUCLEOTIDE SEQUENCE [LARGE SCALE GENOMIC DNA]</scope>
    <source>
        <strain evidence="2">S2_005_003_R2_47</strain>
    </source>
</reference>
<comment type="caution">
    <text evidence="2">The sequence shown here is derived from an EMBL/GenBank/DDBJ whole genome shotgun (WGS) entry which is preliminary data.</text>
</comment>
<gene>
    <name evidence="2" type="ORF">DI569_14960</name>
</gene>